<reference evidence="2" key="1">
    <citation type="submission" date="2021-02" db="EMBL/GenBank/DDBJ databases">
        <authorList>
            <person name="Nowell W R."/>
        </authorList>
    </citation>
    <scope>NUCLEOTIDE SEQUENCE</scope>
</reference>
<comment type="caution">
    <text evidence="2">The sequence shown here is derived from an EMBL/GenBank/DDBJ whole genome shotgun (WGS) entry which is preliminary data.</text>
</comment>
<proteinExistence type="predicted"/>
<evidence type="ECO:0000313" key="3">
    <source>
        <dbReference type="Proteomes" id="UP000663828"/>
    </source>
</evidence>
<evidence type="ECO:0000256" key="1">
    <source>
        <dbReference type="SAM" id="Phobius"/>
    </source>
</evidence>
<keyword evidence="1" id="KW-1133">Transmembrane helix</keyword>
<sequence length="377" mass="43494">MMTKQDIFDIILFIILLIVSTLLVFEKTPTHTISIAPQRVTMNFHLYAQNLTINGTVDPPCNRTQDIYICSGYCPWSNTHNDKLIACSFLPRILHPDFVKLRIYCTPEPDSCPTYDAWLKDTLPPTLEHIKRIPYSLYANFTLDFSIPVRYGLQNFLTDDILPRNWTNEEIEKYRMQLQQRMNYGLNKNKDIYLALDKYASIAVINKSCAVIGAEYPWIEAALLEYNASMVTTIEHATIFSNVTRLKTITPRAFAQKQQSGTRSREFFDSVWSYSSLEHDGLGQYRDPLNPYGDLQTMTKIACILRPGGFLFLGVPLNIKDHLQYNLYRLYGPIRLPLLYRYFHIVEVLGATVGKDIYSNEIQPFVVLQNKVGCKRS</sequence>
<dbReference type="InterPro" id="IPR004951">
    <property type="entry name" value="DUF268_CAE_spp"/>
</dbReference>
<gene>
    <name evidence="2" type="ORF">XAT740_LOCUS23628</name>
</gene>
<dbReference type="Pfam" id="PF03269">
    <property type="entry name" value="DUF268"/>
    <property type="match status" value="1"/>
</dbReference>
<keyword evidence="1" id="KW-0472">Membrane</keyword>
<dbReference type="Proteomes" id="UP000663828">
    <property type="component" value="Unassembled WGS sequence"/>
</dbReference>
<name>A0A814WBU1_ADIRI</name>
<organism evidence="2 3">
    <name type="scientific">Adineta ricciae</name>
    <name type="common">Rotifer</name>
    <dbReference type="NCBI Taxonomy" id="249248"/>
    <lineage>
        <taxon>Eukaryota</taxon>
        <taxon>Metazoa</taxon>
        <taxon>Spiralia</taxon>
        <taxon>Gnathifera</taxon>
        <taxon>Rotifera</taxon>
        <taxon>Eurotatoria</taxon>
        <taxon>Bdelloidea</taxon>
        <taxon>Adinetida</taxon>
        <taxon>Adinetidae</taxon>
        <taxon>Adineta</taxon>
    </lineage>
</organism>
<keyword evidence="1" id="KW-0812">Transmembrane</keyword>
<keyword evidence="3" id="KW-1185">Reference proteome</keyword>
<protein>
    <submittedName>
        <fullName evidence="2">Uncharacterized protein</fullName>
    </submittedName>
</protein>
<dbReference type="EMBL" id="CAJNOR010001793">
    <property type="protein sequence ID" value="CAF1200146.1"/>
    <property type="molecule type" value="Genomic_DNA"/>
</dbReference>
<accession>A0A814WBU1</accession>
<feature type="transmembrane region" description="Helical" evidence="1">
    <location>
        <begin position="7"/>
        <end position="25"/>
    </location>
</feature>
<evidence type="ECO:0000313" key="2">
    <source>
        <dbReference type="EMBL" id="CAF1200146.1"/>
    </source>
</evidence>
<dbReference type="AlphaFoldDB" id="A0A814WBU1"/>